<reference evidence="5" key="2">
    <citation type="submission" date="2020-11" db="EMBL/GenBank/DDBJ databases">
        <title>Whole genome sequencing of Colletotrichum sp.</title>
        <authorList>
            <person name="Li H."/>
        </authorList>
    </citation>
    <scope>NUCLEOTIDE SEQUENCE</scope>
    <source>
        <strain evidence="5">CkLH20</strain>
    </source>
</reference>
<dbReference type="InterPro" id="IPR019826">
    <property type="entry name" value="Carboxylesterase_B_AS"/>
</dbReference>
<sequence>MDFQHPIIGNVKGLPAQDVTQFLGIKYASLGHWFDNAKLVEYDGKGLDARRHGPQAISDPSGVHNEHFIIQRALPTAEHPGISGTECLNLNIAVPQTSGAAQSLPVFVFIHGGAFITGSNWWPQYDLKRFVQLSVKQNKPIIAVNINYRLGAPGFLTSEELRKAGFKSNQGHHDQRVALQWVKRYIAGFGGDPDKITLAGESAGGISANRFLYSNEHAPSQIVVLGGSTPSLPPMDISAAEQTYQSALKALNLNGGSPSQKIESLSRLSPEDLGKLDQSLRLLPVVDEDTVPFVPSFKTVLSNRGISQDSPCKAIMVGYLPLDASIFGLAGLLQRQAGIAASFITSIKSSLASHSDEASKLLSTYGINEGTKDEDALIQILRFASDIGFQAPARSWVESFPADTFLLEFAEPNPWDGPFKGHSTHVLDVAFLFQNYNDHLDPSQRASAEAFAADIISFVRGEAPWKRFRDAEGFTVYQGGKRTYKEGSAATSDQYRALLEISETVGLDSLLEAWMKFFLPS</sequence>
<dbReference type="AlphaFoldDB" id="A0A9P6LGD4"/>
<evidence type="ECO:0000256" key="2">
    <source>
        <dbReference type="ARBA" id="ARBA00022801"/>
    </source>
</evidence>
<evidence type="ECO:0000259" key="4">
    <source>
        <dbReference type="Pfam" id="PF00135"/>
    </source>
</evidence>
<dbReference type="Pfam" id="PF00135">
    <property type="entry name" value="COesterase"/>
    <property type="match status" value="1"/>
</dbReference>
<dbReference type="GeneID" id="62166920"/>
<dbReference type="RefSeq" id="XP_038740946.1">
    <property type="nucleotide sequence ID" value="XM_038893846.1"/>
</dbReference>
<dbReference type="PANTHER" id="PTHR43142:SF11">
    <property type="entry name" value="CARBOXYLIC ESTER HYDROLASE"/>
    <property type="match status" value="1"/>
</dbReference>
<dbReference type="SUPFAM" id="SSF53474">
    <property type="entry name" value="alpha/beta-Hydrolases"/>
    <property type="match status" value="1"/>
</dbReference>
<gene>
    <name evidence="5" type="ORF">CkaCkLH20_11132</name>
</gene>
<feature type="domain" description="Carboxylesterase type B" evidence="4">
    <location>
        <begin position="9"/>
        <end position="438"/>
    </location>
</feature>
<dbReference type="Proteomes" id="UP000781932">
    <property type="component" value="Unassembled WGS sequence"/>
</dbReference>
<comment type="caution">
    <text evidence="5">The sequence shown here is derived from an EMBL/GenBank/DDBJ whole genome shotgun (WGS) entry which is preliminary data.</text>
</comment>
<comment type="similarity">
    <text evidence="1 3">Belongs to the type-B carboxylesterase/lipase family.</text>
</comment>
<evidence type="ECO:0000256" key="1">
    <source>
        <dbReference type="ARBA" id="ARBA00005964"/>
    </source>
</evidence>
<name>A0A9P6LGD4_9PEZI</name>
<keyword evidence="6" id="KW-1185">Reference proteome</keyword>
<dbReference type="PROSITE" id="PS00122">
    <property type="entry name" value="CARBOXYLESTERASE_B_1"/>
    <property type="match status" value="1"/>
</dbReference>
<evidence type="ECO:0000313" key="6">
    <source>
        <dbReference type="Proteomes" id="UP000781932"/>
    </source>
</evidence>
<dbReference type="Gene3D" id="3.40.50.1820">
    <property type="entry name" value="alpha/beta hydrolase"/>
    <property type="match status" value="1"/>
</dbReference>
<dbReference type="OrthoDB" id="3200163at2759"/>
<dbReference type="InterPro" id="IPR029058">
    <property type="entry name" value="AB_hydrolase_fold"/>
</dbReference>
<accession>A0A9P6LGD4</accession>
<dbReference type="GO" id="GO:0016787">
    <property type="term" value="F:hydrolase activity"/>
    <property type="evidence" value="ECO:0007669"/>
    <property type="project" value="UniProtKB-KW"/>
</dbReference>
<dbReference type="InterPro" id="IPR002018">
    <property type="entry name" value="CarbesteraseB"/>
</dbReference>
<dbReference type="EMBL" id="JAATWM020000045">
    <property type="protein sequence ID" value="KAF9871485.1"/>
    <property type="molecule type" value="Genomic_DNA"/>
</dbReference>
<reference evidence="5" key="1">
    <citation type="submission" date="2020-03" db="EMBL/GenBank/DDBJ databases">
        <authorList>
            <person name="He L."/>
        </authorList>
    </citation>
    <scope>NUCLEOTIDE SEQUENCE</scope>
    <source>
        <strain evidence="5">CkLH20</strain>
    </source>
</reference>
<dbReference type="PANTHER" id="PTHR43142">
    <property type="entry name" value="CARBOXYLIC ESTER HYDROLASE"/>
    <property type="match status" value="1"/>
</dbReference>
<keyword evidence="2 3" id="KW-0378">Hydrolase</keyword>
<evidence type="ECO:0000313" key="5">
    <source>
        <dbReference type="EMBL" id="KAF9871485.1"/>
    </source>
</evidence>
<protein>
    <recommendedName>
        <fullName evidence="3">Carboxylic ester hydrolase</fullName>
        <ecNumber evidence="3">3.1.1.-</ecNumber>
    </recommendedName>
</protein>
<evidence type="ECO:0000256" key="3">
    <source>
        <dbReference type="RuleBase" id="RU361235"/>
    </source>
</evidence>
<dbReference type="EC" id="3.1.1.-" evidence="3"/>
<proteinExistence type="inferred from homology"/>
<organism evidence="5 6">
    <name type="scientific">Colletotrichum karsti</name>
    <dbReference type="NCBI Taxonomy" id="1095194"/>
    <lineage>
        <taxon>Eukaryota</taxon>
        <taxon>Fungi</taxon>
        <taxon>Dikarya</taxon>
        <taxon>Ascomycota</taxon>
        <taxon>Pezizomycotina</taxon>
        <taxon>Sordariomycetes</taxon>
        <taxon>Hypocreomycetidae</taxon>
        <taxon>Glomerellales</taxon>
        <taxon>Glomerellaceae</taxon>
        <taxon>Colletotrichum</taxon>
        <taxon>Colletotrichum boninense species complex</taxon>
    </lineage>
</organism>